<dbReference type="Pfam" id="PF13715">
    <property type="entry name" value="CarbopepD_reg_2"/>
    <property type="match status" value="1"/>
</dbReference>
<keyword evidence="5 12" id="KW-0732">Signal</keyword>
<dbReference type="GO" id="GO:0009279">
    <property type="term" value="C:cell outer membrane"/>
    <property type="evidence" value="ECO:0007669"/>
    <property type="project" value="UniProtKB-SubCell"/>
</dbReference>
<dbReference type="PROSITE" id="PS52016">
    <property type="entry name" value="TONB_DEPENDENT_REC_3"/>
    <property type="match status" value="1"/>
</dbReference>
<dbReference type="Gene3D" id="2.170.130.10">
    <property type="entry name" value="TonB-dependent receptor, plug domain"/>
    <property type="match status" value="1"/>
</dbReference>
<sequence>MKGILLLVLLIPIVVFSQSQQRTITGSVKDLATKQPVGYCSLIQQNANNGTVSNGKGNFKIDFAPNENNVVLVLQALGYEADTLQINSDQDHYTVLLKPRSVKLEEIVVTGTTRAALLRENPVSITLVAAKQIERAAAGNIIDVLVKNVPGLKAVKTGPNISKPFIHGLGYNRVLTLYDGVRQEGQQYGDEHGIEVDDYNIEKAEVIKGPASVLYGSDAIAGVISLFPHIPKQEDGSLHGKFTSEYQTNNNLTGDGMQLDYAGKHFLFALNGSYRMARNYRNPVDGRVYLTNFNVKNFSALAGYKSEKGYTHLNVTLYDNRQGIPDGSRDSLSRKFTKQVFEGDADDIVDRPIVSHKALGSYKVPDLSQHIQHYRAYLRSFYKIGNSNIDILLGGQQNIRREYTHPTAPKQAGMYMRLQTLNYGIRYNAPEFFHIETAIGINGMIQSNKNRDATDFPIPDYNLYDGGIYLYAKWKQNKWSISGGVRYDLRYVRWNDFYVGKNPATGFAKQLNSHSPNAELQFAAYEKLFYGISGSIGATFQATKNISLKANIGRAYRAPNLTEIGSNGLDPGAHIIYLGNRNFNPEFSLQEDLGIHLKFDEVSGGISLFNNNIQNYIYMSMAADASGNPVVDAQGNRTYQYLQSKAQLYGAEFWMAIRPQNLKGFCWDYSISIVYGFNRRKSFKRKGPEGEYLPLIPPKMLNSSISQEILPKSKYLVGLVPKFEIEYAATQNRYLGLNGTETATPSYILFNIGLTTQIKYKETKNVELVFKADNLFDRAYQSHLSRLKYFEYYTQTPNGRSGIYNMGRNFVVKMIVPF</sequence>
<dbReference type="InterPro" id="IPR036942">
    <property type="entry name" value="Beta-barrel_TonB_sf"/>
</dbReference>
<comment type="similarity">
    <text evidence="10 11">Belongs to the TonB-dependent receptor family.</text>
</comment>
<keyword evidence="9 10" id="KW-0998">Cell outer membrane</keyword>
<evidence type="ECO:0000256" key="9">
    <source>
        <dbReference type="ARBA" id="ARBA00023237"/>
    </source>
</evidence>
<evidence type="ECO:0000259" key="14">
    <source>
        <dbReference type="Pfam" id="PF07715"/>
    </source>
</evidence>
<evidence type="ECO:0000256" key="10">
    <source>
        <dbReference type="PROSITE-ProRule" id="PRU01360"/>
    </source>
</evidence>
<evidence type="ECO:0000256" key="7">
    <source>
        <dbReference type="ARBA" id="ARBA00023136"/>
    </source>
</evidence>
<keyword evidence="3 10" id="KW-1134">Transmembrane beta strand</keyword>
<feature type="domain" description="TonB-dependent receptor plug" evidence="14">
    <location>
        <begin position="119"/>
        <end position="223"/>
    </location>
</feature>
<proteinExistence type="inferred from homology"/>
<keyword evidence="16" id="KW-1185">Reference proteome</keyword>
<evidence type="ECO:0000256" key="4">
    <source>
        <dbReference type="ARBA" id="ARBA00022692"/>
    </source>
</evidence>
<dbReference type="Gene3D" id="2.40.170.20">
    <property type="entry name" value="TonB-dependent receptor, beta-barrel domain"/>
    <property type="match status" value="1"/>
</dbReference>
<dbReference type="RefSeq" id="WP_008587568.1">
    <property type="nucleotide sequence ID" value="NZ_CP007035.1"/>
</dbReference>
<evidence type="ECO:0000256" key="5">
    <source>
        <dbReference type="ARBA" id="ARBA00022729"/>
    </source>
</evidence>
<gene>
    <name evidence="15" type="ORF">NIASO_17255</name>
</gene>
<comment type="subcellular location">
    <subcellularLocation>
        <location evidence="1 10">Cell outer membrane</location>
        <topology evidence="1 10">Multi-pass membrane protein</topology>
    </subcellularLocation>
</comment>
<evidence type="ECO:0000256" key="1">
    <source>
        <dbReference type="ARBA" id="ARBA00004571"/>
    </source>
</evidence>
<keyword evidence="4 10" id="KW-0812">Transmembrane</keyword>
<protein>
    <submittedName>
        <fullName evidence="15">Biopolymer transporter TonB</fullName>
    </submittedName>
</protein>
<dbReference type="InterPro" id="IPR008969">
    <property type="entry name" value="CarboxyPept-like_regulatory"/>
</dbReference>
<keyword evidence="6 11" id="KW-0798">TonB box</keyword>
<dbReference type="InterPro" id="IPR039426">
    <property type="entry name" value="TonB-dep_rcpt-like"/>
</dbReference>
<dbReference type="InterPro" id="IPR037066">
    <property type="entry name" value="Plug_dom_sf"/>
</dbReference>
<dbReference type="OrthoDB" id="9795928at2"/>
<keyword evidence="2 10" id="KW-0813">Transport</keyword>
<dbReference type="GO" id="GO:0015344">
    <property type="term" value="F:siderophore uptake transmembrane transporter activity"/>
    <property type="evidence" value="ECO:0007669"/>
    <property type="project" value="TreeGrafter"/>
</dbReference>
<dbReference type="InterPro" id="IPR000531">
    <property type="entry name" value="Beta-barrel_TonB"/>
</dbReference>
<evidence type="ECO:0000256" key="2">
    <source>
        <dbReference type="ARBA" id="ARBA00022448"/>
    </source>
</evidence>
<evidence type="ECO:0000256" key="3">
    <source>
        <dbReference type="ARBA" id="ARBA00022452"/>
    </source>
</evidence>
<dbReference type="GO" id="GO:0044718">
    <property type="term" value="P:siderophore transmembrane transport"/>
    <property type="evidence" value="ECO:0007669"/>
    <property type="project" value="TreeGrafter"/>
</dbReference>
<name>W0F4Q8_9BACT</name>
<dbReference type="Pfam" id="PF00593">
    <property type="entry name" value="TonB_dep_Rec_b-barrel"/>
    <property type="match status" value="1"/>
</dbReference>
<evidence type="ECO:0000256" key="8">
    <source>
        <dbReference type="ARBA" id="ARBA00023170"/>
    </source>
</evidence>
<keyword evidence="8" id="KW-0675">Receptor</keyword>
<organism evidence="15 16">
    <name type="scientific">Niabella soli DSM 19437</name>
    <dbReference type="NCBI Taxonomy" id="929713"/>
    <lineage>
        <taxon>Bacteria</taxon>
        <taxon>Pseudomonadati</taxon>
        <taxon>Bacteroidota</taxon>
        <taxon>Chitinophagia</taxon>
        <taxon>Chitinophagales</taxon>
        <taxon>Chitinophagaceae</taxon>
        <taxon>Niabella</taxon>
    </lineage>
</organism>
<dbReference type="STRING" id="929713.NIASO_17255"/>
<accession>W0F4Q8</accession>
<dbReference type="EMBL" id="CP007035">
    <property type="protein sequence ID" value="AHF16444.1"/>
    <property type="molecule type" value="Genomic_DNA"/>
</dbReference>
<feature type="signal peptide" evidence="12">
    <location>
        <begin position="1"/>
        <end position="17"/>
    </location>
</feature>
<evidence type="ECO:0000256" key="6">
    <source>
        <dbReference type="ARBA" id="ARBA00023077"/>
    </source>
</evidence>
<dbReference type="SUPFAM" id="SSF49464">
    <property type="entry name" value="Carboxypeptidase regulatory domain-like"/>
    <property type="match status" value="1"/>
</dbReference>
<keyword evidence="7 10" id="KW-0472">Membrane</keyword>
<evidence type="ECO:0000313" key="16">
    <source>
        <dbReference type="Proteomes" id="UP000003586"/>
    </source>
</evidence>
<feature type="chain" id="PRO_5004789112" evidence="12">
    <location>
        <begin position="18"/>
        <end position="818"/>
    </location>
</feature>
<evidence type="ECO:0000256" key="11">
    <source>
        <dbReference type="RuleBase" id="RU003357"/>
    </source>
</evidence>
<dbReference type="Proteomes" id="UP000003586">
    <property type="component" value="Chromosome"/>
</dbReference>
<dbReference type="Pfam" id="PF07715">
    <property type="entry name" value="Plug"/>
    <property type="match status" value="1"/>
</dbReference>
<dbReference type="PANTHER" id="PTHR30069">
    <property type="entry name" value="TONB-DEPENDENT OUTER MEMBRANE RECEPTOR"/>
    <property type="match status" value="1"/>
</dbReference>
<dbReference type="KEGG" id="nso:NIASO_17255"/>
<dbReference type="HOGENOM" id="CLU_008287_10_0_10"/>
<dbReference type="InterPro" id="IPR012910">
    <property type="entry name" value="Plug_dom"/>
</dbReference>
<dbReference type="AlphaFoldDB" id="W0F4Q8"/>
<reference evidence="15 16" key="1">
    <citation type="submission" date="2013-12" db="EMBL/GenBank/DDBJ databases">
        <authorList>
            <consortium name="DOE Joint Genome Institute"/>
            <person name="Eisen J."/>
            <person name="Huntemann M."/>
            <person name="Han J."/>
            <person name="Chen A."/>
            <person name="Kyrpides N."/>
            <person name="Mavromatis K."/>
            <person name="Markowitz V."/>
            <person name="Palaniappan K."/>
            <person name="Ivanova N."/>
            <person name="Schaumberg A."/>
            <person name="Pati A."/>
            <person name="Liolios K."/>
            <person name="Nordberg H.P."/>
            <person name="Cantor M.N."/>
            <person name="Hua S.X."/>
            <person name="Woyke T."/>
        </authorList>
    </citation>
    <scope>NUCLEOTIDE SEQUENCE [LARGE SCALE GENOMIC DNA]</scope>
    <source>
        <strain evidence="16">DSM 19437</strain>
    </source>
</reference>
<dbReference type="eggNOG" id="COG4771">
    <property type="taxonomic scope" value="Bacteria"/>
</dbReference>
<evidence type="ECO:0000259" key="13">
    <source>
        <dbReference type="Pfam" id="PF00593"/>
    </source>
</evidence>
<feature type="domain" description="TonB-dependent receptor-like beta-barrel" evidence="13">
    <location>
        <begin position="246"/>
        <end position="775"/>
    </location>
</feature>
<dbReference type="SUPFAM" id="SSF56935">
    <property type="entry name" value="Porins"/>
    <property type="match status" value="1"/>
</dbReference>
<evidence type="ECO:0000313" key="15">
    <source>
        <dbReference type="EMBL" id="AHF16444.1"/>
    </source>
</evidence>
<evidence type="ECO:0000256" key="12">
    <source>
        <dbReference type="SAM" id="SignalP"/>
    </source>
</evidence>
<dbReference type="PANTHER" id="PTHR30069:SF29">
    <property type="entry name" value="HEMOGLOBIN AND HEMOGLOBIN-HAPTOGLOBIN-BINDING PROTEIN 1-RELATED"/>
    <property type="match status" value="1"/>
</dbReference>